<organism evidence="1 2">
    <name type="scientific">Ruegeria meonggei</name>
    <dbReference type="NCBI Taxonomy" id="1446476"/>
    <lineage>
        <taxon>Bacteria</taxon>
        <taxon>Pseudomonadati</taxon>
        <taxon>Pseudomonadota</taxon>
        <taxon>Alphaproteobacteria</taxon>
        <taxon>Rhodobacterales</taxon>
        <taxon>Roseobacteraceae</taxon>
        <taxon>Ruegeria</taxon>
    </lineage>
</organism>
<reference evidence="2" key="1">
    <citation type="submission" date="2017-03" db="EMBL/GenBank/DDBJ databases">
        <authorList>
            <person name="Rodrigo-Torres L."/>
            <person name="Arahal R.D."/>
            <person name="Lucena T."/>
        </authorList>
    </citation>
    <scope>NUCLEOTIDE SEQUENCE [LARGE SCALE GENOMIC DNA]</scope>
    <source>
        <strain evidence="2">CECT 8411</strain>
    </source>
</reference>
<proteinExistence type="predicted"/>
<dbReference type="AlphaFoldDB" id="A0A1X6YYZ8"/>
<gene>
    <name evidence="1" type="ORF">RUM8411_01532</name>
</gene>
<evidence type="ECO:0000313" key="1">
    <source>
        <dbReference type="EMBL" id="SLN35921.1"/>
    </source>
</evidence>
<keyword evidence="2" id="KW-1185">Reference proteome</keyword>
<sequence>MQAISLNNSEHASPAPSPRVAERSMCIINQLRMVSLRCRSCARIDLEQACALLLVDPADAKTRYAETLMRGFYQAVSKRPVFYRPGTTELSFDEAWLGSLLDAMDRGDNDSFQFLIRSRVPRWTQRNLAYLIRSISDQFRTF</sequence>
<dbReference type="EMBL" id="FWFP01000004">
    <property type="protein sequence ID" value="SLN35921.1"/>
    <property type="molecule type" value="Genomic_DNA"/>
</dbReference>
<dbReference type="Proteomes" id="UP000193778">
    <property type="component" value="Unassembled WGS sequence"/>
</dbReference>
<accession>A0A1X6YYZ8</accession>
<protein>
    <submittedName>
        <fullName evidence="1">Uncharacterized protein</fullName>
    </submittedName>
</protein>
<evidence type="ECO:0000313" key="2">
    <source>
        <dbReference type="Proteomes" id="UP000193778"/>
    </source>
</evidence>
<name>A0A1X6YYZ8_9RHOB</name>